<proteinExistence type="predicted"/>
<dbReference type="Pfam" id="PF08447">
    <property type="entry name" value="PAS_3"/>
    <property type="match status" value="3"/>
</dbReference>
<evidence type="ECO:0000256" key="2">
    <source>
        <dbReference type="ARBA" id="ARBA00012438"/>
    </source>
</evidence>
<dbReference type="RefSeq" id="WP_323296368.1">
    <property type="nucleotide sequence ID" value="NZ_JAYFUM010000008.1"/>
</dbReference>
<dbReference type="SMART" id="SM00091">
    <property type="entry name" value="PAS"/>
    <property type="match status" value="5"/>
</dbReference>
<evidence type="ECO:0000313" key="10">
    <source>
        <dbReference type="Proteomes" id="UP001302949"/>
    </source>
</evidence>
<dbReference type="SMART" id="SM00086">
    <property type="entry name" value="PAC"/>
    <property type="match status" value="5"/>
</dbReference>
<evidence type="ECO:0000259" key="8">
    <source>
        <dbReference type="PROSITE" id="PS50113"/>
    </source>
</evidence>
<dbReference type="Gene3D" id="3.30.565.10">
    <property type="entry name" value="Histidine kinase-like ATPase, C-terminal domain"/>
    <property type="match status" value="1"/>
</dbReference>
<evidence type="ECO:0000256" key="1">
    <source>
        <dbReference type="ARBA" id="ARBA00000085"/>
    </source>
</evidence>
<sequence length="903" mass="104830">MNYLRDELYELMKKEEFIFSFTQEFAHDGLWFCDLENPENEWMNPKFWITLGYDPKEMPHKSSAWKEIIHPDDLKTVNEIFKKHQENPKFSYDTIVRYTHKDGSTVWMQRKGLALKDKTGKANRMLGAHILVPKQKIVETQLRERIQRYEYIINGTNIATWEWNVKTGETIYNERWAEILGYTLKELEPISIETWMKFVHPDDLKTSIKLLEDHFDNKTPFYENETRLRHKDGQWVWVLDKGKVFSWTDNGKPLWMMGSHQDITERKNNELLLLKYKDLLERTKESPSTGTWEINLVNNVIHWSKRTKEIYEVDDSFSPTYESVFNFFPQGENRNKIMEAINKATTKGSSYDLELQIVTHKNKTKWVRAIGIPEFLEKKCVLIYGLFQDIDEKKKARLEIAFKEEQFQKTFKYAANGMALMGVKGEWLDVNNSLCEMLGYSEEELLKLTSQDITNPEDLHTDLSLLQELVEGKRESYQLEKRFTHKNGQIVWVMVSTSMVKDDQGNPIHFVSQINDITQKKWTALQLQVTINKLQGIQDASTQVAIIETDKRGIIKTFNKGAENLLGYTADELVRKQTPEIIHVQEEVEQRAAELSQEFNEEISGIEVFVTYAKKGLFETREWTYIRKDLSRFPVQLTVTSIKNHENDIKGFLYVATDITLLKASENEVKALLEVTQEQNKRLLNFAHIVSHNLRSHSGNFSMLIDLMKEEVPEATDNEFFPLLSVASDNLKETITHLNEVVLMNTKTNENLIPLNLNEFVEKAILNVKALAIASKLVIHNTVNPKITINYVAAYLESIILNFLTNAIKYKSPDRDPVIRISTEISKPFVVLNIEDNGIGIDLELHGSKLFGMYKTFHGNKDARGIGLFITKNQVESLGGKIEVESELDKGTTFKIYLPYLED</sequence>
<dbReference type="SMART" id="SM00387">
    <property type="entry name" value="HATPase_c"/>
    <property type="match status" value="1"/>
</dbReference>
<dbReference type="PANTHER" id="PTHR43304">
    <property type="entry name" value="PHYTOCHROME-LIKE PROTEIN CPH1"/>
    <property type="match status" value="1"/>
</dbReference>
<feature type="domain" description="PAS" evidence="7">
    <location>
        <begin position="44"/>
        <end position="88"/>
    </location>
</feature>
<protein>
    <recommendedName>
        <fullName evidence="2">histidine kinase</fullName>
        <ecNumber evidence="2">2.7.13.3</ecNumber>
    </recommendedName>
</protein>
<organism evidence="9 10">
    <name type="scientific">Arcicella rigui</name>
    <dbReference type="NCBI Taxonomy" id="797020"/>
    <lineage>
        <taxon>Bacteria</taxon>
        <taxon>Pseudomonadati</taxon>
        <taxon>Bacteroidota</taxon>
        <taxon>Cytophagia</taxon>
        <taxon>Cytophagales</taxon>
        <taxon>Flectobacillaceae</taxon>
        <taxon>Arcicella</taxon>
    </lineage>
</organism>
<dbReference type="PROSITE" id="PS50109">
    <property type="entry name" value="HIS_KIN"/>
    <property type="match status" value="1"/>
</dbReference>
<dbReference type="PROSITE" id="PS50113">
    <property type="entry name" value="PAC"/>
    <property type="match status" value="4"/>
</dbReference>
<dbReference type="InterPro" id="IPR003594">
    <property type="entry name" value="HATPase_dom"/>
</dbReference>
<keyword evidence="4" id="KW-0808">Transferase</keyword>
<dbReference type="Proteomes" id="UP001302949">
    <property type="component" value="Unassembled WGS sequence"/>
</dbReference>
<evidence type="ECO:0000256" key="3">
    <source>
        <dbReference type="ARBA" id="ARBA00022553"/>
    </source>
</evidence>
<feature type="domain" description="PAS" evidence="7">
    <location>
        <begin position="530"/>
        <end position="602"/>
    </location>
</feature>
<dbReference type="NCBIfam" id="TIGR00229">
    <property type="entry name" value="sensory_box"/>
    <property type="match status" value="4"/>
</dbReference>
<dbReference type="InterPro" id="IPR036890">
    <property type="entry name" value="HATPase_C_sf"/>
</dbReference>
<dbReference type="PRINTS" id="PR00344">
    <property type="entry name" value="BCTRLSENSOR"/>
</dbReference>
<feature type="domain" description="PAC" evidence="8">
    <location>
        <begin position="477"/>
        <end position="529"/>
    </location>
</feature>
<dbReference type="InterPro" id="IPR035965">
    <property type="entry name" value="PAS-like_dom_sf"/>
</dbReference>
<keyword evidence="5" id="KW-0418">Kinase</keyword>
<dbReference type="SUPFAM" id="SSF55785">
    <property type="entry name" value="PYP-like sensor domain (PAS domain)"/>
    <property type="match status" value="5"/>
</dbReference>
<dbReference type="InterPro" id="IPR001610">
    <property type="entry name" value="PAC"/>
</dbReference>
<dbReference type="Pfam" id="PF02518">
    <property type="entry name" value="HATPase_c"/>
    <property type="match status" value="1"/>
</dbReference>
<keyword evidence="3" id="KW-0597">Phosphoprotein</keyword>
<dbReference type="Gene3D" id="3.30.450.20">
    <property type="entry name" value="PAS domain"/>
    <property type="match status" value="5"/>
</dbReference>
<comment type="caution">
    <text evidence="9">The sequence shown here is derived from an EMBL/GenBank/DDBJ whole genome shotgun (WGS) entry which is preliminary data.</text>
</comment>
<evidence type="ECO:0000259" key="6">
    <source>
        <dbReference type="PROSITE" id="PS50109"/>
    </source>
</evidence>
<dbReference type="Pfam" id="PF13426">
    <property type="entry name" value="PAS_9"/>
    <property type="match status" value="2"/>
</dbReference>
<evidence type="ECO:0000256" key="4">
    <source>
        <dbReference type="ARBA" id="ARBA00022679"/>
    </source>
</evidence>
<dbReference type="InterPro" id="IPR000014">
    <property type="entry name" value="PAS"/>
</dbReference>
<evidence type="ECO:0000259" key="7">
    <source>
        <dbReference type="PROSITE" id="PS50112"/>
    </source>
</evidence>
<dbReference type="EC" id="2.7.13.3" evidence="2"/>
<keyword evidence="10" id="KW-1185">Reference proteome</keyword>
<dbReference type="PANTHER" id="PTHR43304:SF1">
    <property type="entry name" value="PAC DOMAIN-CONTAINING PROTEIN"/>
    <property type="match status" value="1"/>
</dbReference>
<feature type="domain" description="PAC" evidence="8">
    <location>
        <begin position="92"/>
        <end position="144"/>
    </location>
</feature>
<name>A0ABU5Q8P0_9BACT</name>
<feature type="domain" description="PAS" evidence="7">
    <location>
        <begin position="403"/>
        <end position="473"/>
    </location>
</feature>
<dbReference type="InterPro" id="IPR000700">
    <property type="entry name" value="PAS-assoc_C"/>
</dbReference>
<accession>A0ABU5Q8P0</accession>
<dbReference type="PROSITE" id="PS50112">
    <property type="entry name" value="PAS"/>
    <property type="match status" value="4"/>
</dbReference>
<reference evidence="9 10" key="1">
    <citation type="submission" date="2023-12" db="EMBL/GenBank/DDBJ databases">
        <title>Novel species of the genus Arcicella isolated from rivers.</title>
        <authorList>
            <person name="Lu H."/>
        </authorList>
    </citation>
    <scope>NUCLEOTIDE SEQUENCE [LARGE SCALE GENOMIC DNA]</scope>
    <source>
        <strain evidence="9 10">KCTC 23307</strain>
    </source>
</reference>
<feature type="domain" description="PAC" evidence="8">
    <location>
        <begin position="222"/>
        <end position="275"/>
    </location>
</feature>
<dbReference type="InterPro" id="IPR052162">
    <property type="entry name" value="Sensor_kinase/Photoreceptor"/>
</dbReference>
<dbReference type="InterPro" id="IPR005467">
    <property type="entry name" value="His_kinase_dom"/>
</dbReference>
<feature type="domain" description="PAC" evidence="8">
    <location>
        <begin position="619"/>
        <end position="671"/>
    </location>
</feature>
<dbReference type="InterPro" id="IPR004358">
    <property type="entry name" value="Sig_transdc_His_kin-like_C"/>
</dbReference>
<dbReference type="SUPFAM" id="SSF55874">
    <property type="entry name" value="ATPase domain of HSP90 chaperone/DNA topoisomerase II/histidine kinase"/>
    <property type="match status" value="1"/>
</dbReference>
<dbReference type="InterPro" id="IPR013655">
    <property type="entry name" value="PAS_fold_3"/>
</dbReference>
<comment type="catalytic activity">
    <reaction evidence="1">
        <text>ATP + protein L-histidine = ADP + protein N-phospho-L-histidine.</text>
        <dbReference type="EC" id="2.7.13.3"/>
    </reaction>
</comment>
<feature type="domain" description="Histidine kinase" evidence="6">
    <location>
        <begin position="689"/>
        <end position="902"/>
    </location>
</feature>
<gene>
    <name evidence="9" type="ORF">VB248_08695</name>
</gene>
<feature type="domain" description="PAS" evidence="7">
    <location>
        <begin position="145"/>
        <end position="218"/>
    </location>
</feature>
<evidence type="ECO:0000313" key="9">
    <source>
        <dbReference type="EMBL" id="MEA5139210.1"/>
    </source>
</evidence>
<evidence type="ECO:0000256" key="5">
    <source>
        <dbReference type="ARBA" id="ARBA00022777"/>
    </source>
</evidence>
<dbReference type="CDD" id="cd00130">
    <property type="entry name" value="PAS"/>
    <property type="match status" value="4"/>
</dbReference>
<dbReference type="EMBL" id="JAYFUM010000008">
    <property type="protein sequence ID" value="MEA5139210.1"/>
    <property type="molecule type" value="Genomic_DNA"/>
</dbReference>